<evidence type="ECO:0000256" key="12">
    <source>
        <dbReference type="RuleBase" id="RU003661"/>
    </source>
</evidence>
<evidence type="ECO:0000256" key="11">
    <source>
        <dbReference type="ARBA" id="ARBA00023136"/>
    </source>
</evidence>
<reference evidence="14" key="1">
    <citation type="submission" date="2015-08" db="EMBL/GenBank/DDBJ databases">
        <title>Mitochondrial genomes and implications for higher phylogeny of Neuroptera (Insecta: Neuropteroidea).</title>
        <authorList>
            <person name="Wang Y."/>
            <person name="Liu X."/>
            <person name="Winterton S.L."/>
            <person name="Yang D."/>
        </authorList>
    </citation>
    <scope>NUCLEOTIDE SEQUENCE</scope>
</reference>
<evidence type="ECO:0000256" key="6">
    <source>
        <dbReference type="ARBA" id="ARBA00022692"/>
    </source>
</evidence>
<dbReference type="Pfam" id="PF00895">
    <property type="entry name" value="ATP-synt_8"/>
    <property type="match status" value="1"/>
</dbReference>
<keyword evidence="5 12" id="KW-0138">CF(0)</keyword>
<keyword evidence="8 13" id="KW-1133">Transmembrane helix</keyword>
<keyword evidence="4 12" id="KW-0813">Transport</keyword>
<evidence type="ECO:0000256" key="5">
    <source>
        <dbReference type="ARBA" id="ARBA00022547"/>
    </source>
</evidence>
<feature type="transmembrane region" description="Helical" evidence="13">
    <location>
        <begin position="12"/>
        <end position="35"/>
    </location>
</feature>
<dbReference type="InterPro" id="IPR001421">
    <property type="entry name" value="ATP8_metazoa"/>
</dbReference>
<evidence type="ECO:0000256" key="7">
    <source>
        <dbReference type="ARBA" id="ARBA00022781"/>
    </source>
</evidence>
<keyword evidence="10 12" id="KW-0496">Mitochondrion</keyword>
<dbReference type="GO" id="GO:0031966">
    <property type="term" value="C:mitochondrial membrane"/>
    <property type="evidence" value="ECO:0007669"/>
    <property type="project" value="UniProtKB-SubCell"/>
</dbReference>
<evidence type="ECO:0000313" key="14">
    <source>
        <dbReference type="EMBL" id="AMW68089.1"/>
    </source>
</evidence>
<dbReference type="AlphaFoldDB" id="A0A1S5QYU6"/>
<keyword evidence="6 12" id="KW-0812">Transmembrane</keyword>
<dbReference type="GO" id="GO:0045259">
    <property type="term" value="C:proton-transporting ATP synthase complex"/>
    <property type="evidence" value="ECO:0007669"/>
    <property type="project" value="UniProtKB-KW"/>
</dbReference>
<evidence type="ECO:0000256" key="10">
    <source>
        <dbReference type="ARBA" id="ARBA00023128"/>
    </source>
</evidence>
<accession>A0A1S5QYU6</accession>
<keyword evidence="7 12" id="KW-0375">Hydrogen ion transport</keyword>
<keyword evidence="9 12" id="KW-0406">Ion transport</keyword>
<proteinExistence type="inferred from homology"/>
<protein>
    <recommendedName>
        <fullName evidence="12">ATP synthase complex subunit 8</fullName>
    </recommendedName>
</protein>
<evidence type="ECO:0000256" key="1">
    <source>
        <dbReference type="ARBA" id="ARBA00004304"/>
    </source>
</evidence>
<dbReference type="GO" id="GO:0015986">
    <property type="term" value="P:proton motive force-driven ATP synthesis"/>
    <property type="evidence" value="ECO:0007669"/>
    <property type="project" value="InterPro"/>
</dbReference>
<evidence type="ECO:0000256" key="2">
    <source>
        <dbReference type="ARBA" id="ARBA00008892"/>
    </source>
</evidence>
<keyword evidence="11 13" id="KW-0472">Membrane</keyword>
<evidence type="ECO:0000256" key="8">
    <source>
        <dbReference type="ARBA" id="ARBA00022989"/>
    </source>
</evidence>
<comment type="similarity">
    <text evidence="2 12">Belongs to the ATPase protein 8 family.</text>
</comment>
<evidence type="ECO:0000256" key="3">
    <source>
        <dbReference type="ARBA" id="ARBA00011291"/>
    </source>
</evidence>
<geneLocation type="mitochondrion" evidence="14"/>
<organism evidence="14">
    <name type="scientific">Mucroberotha vesicaria</name>
    <dbReference type="NCBI Taxonomy" id="279473"/>
    <lineage>
        <taxon>Eukaryota</taxon>
        <taxon>Metazoa</taxon>
        <taxon>Ecdysozoa</taxon>
        <taxon>Arthropoda</taxon>
        <taxon>Hexapoda</taxon>
        <taxon>Insecta</taxon>
        <taxon>Pterygota</taxon>
        <taxon>Neoptera</taxon>
        <taxon>Endopterygota</taxon>
        <taxon>Neuroptera</taxon>
        <taxon>Hemerobiiformia</taxon>
        <taxon>Berothidae</taxon>
        <taxon>Mucroberotha</taxon>
    </lineage>
</organism>
<name>A0A1S5QYU6_9NEOP</name>
<comment type="subcellular location">
    <subcellularLocation>
        <location evidence="1 12">Mitochondrion membrane</location>
        <topology evidence="1 12">Single-pass membrane protein</topology>
    </subcellularLocation>
</comment>
<gene>
    <name evidence="14" type="primary">ATP8</name>
</gene>
<sequence>MPQMSPLNWWFLFTNFIILLLTFNIMNYYILLYNAPSSKKILLKKNSLNWKW</sequence>
<comment type="subunit">
    <text evidence="3">F-type ATPases have 2 components, CF(1) - the catalytic core - and CF(0) - the membrane proton channel.</text>
</comment>
<evidence type="ECO:0000256" key="9">
    <source>
        <dbReference type="ARBA" id="ARBA00023065"/>
    </source>
</evidence>
<dbReference type="EMBL" id="KT425092">
    <property type="protein sequence ID" value="AMW68089.1"/>
    <property type="molecule type" value="Genomic_DNA"/>
</dbReference>
<evidence type="ECO:0000256" key="4">
    <source>
        <dbReference type="ARBA" id="ARBA00022448"/>
    </source>
</evidence>
<evidence type="ECO:0000256" key="13">
    <source>
        <dbReference type="SAM" id="Phobius"/>
    </source>
</evidence>
<dbReference type="GO" id="GO:0015078">
    <property type="term" value="F:proton transmembrane transporter activity"/>
    <property type="evidence" value="ECO:0007669"/>
    <property type="project" value="InterPro"/>
</dbReference>